<dbReference type="HOGENOM" id="CLU_2147407_0_0_1"/>
<proteinExistence type="predicted"/>
<keyword evidence="2" id="KW-1185">Reference proteome</keyword>
<dbReference type="Proteomes" id="UP000054097">
    <property type="component" value="Unassembled WGS sequence"/>
</dbReference>
<organism evidence="1 2">
    <name type="scientific">Serendipita vermifera MAFF 305830</name>
    <dbReference type="NCBI Taxonomy" id="933852"/>
    <lineage>
        <taxon>Eukaryota</taxon>
        <taxon>Fungi</taxon>
        <taxon>Dikarya</taxon>
        <taxon>Basidiomycota</taxon>
        <taxon>Agaricomycotina</taxon>
        <taxon>Agaricomycetes</taxon>
        <taxon>Sebacinales</taxon>
        <taxon>Serendipitaceae</taxon>
        <taxon>Serendipita</taxon>
    </lineage>
</organism>
<accession>A0A0C3AWP6</accession>
<reference evidence="1 2" key="1">
    <citation type="submission" date="2014-04" db="EMBL/GenBank/DDBJ databases">
        <authorList>
            <consortium name="DOE Joint Genome Institute"/>
            <person name="Kuo A."/>
            <person name="Zuccaro A."/>
            <person name="Kohler A."/>
            <person name="Nagy L.G."/>
            <person name="Floudas D."/>
            <person name="Copeland A."/>
            <person name="Barry K.W."/>
            <person name="Cichocki N."/>
            <person name="Veneault-Fourrey C."/>
            <person name="LaButti K."/>
            <person name="Lindquist E.A."/>
            <person name="Lipzen A."/>
            <person name="Lundell T."/>
            <person name="Morin E."/>
            <person name="Murat C."/>
            <person name="Sun H."/>
            <person name="Tunlid A."/>
            <person name="Henrissat B."/>
            <person name="Grigoriev I.V."/>
            <person name="Hibbett D.S."/>
            <person name="Martin F."/>
            <person name="Nordberg H.P."/>
            <person name="Cantor M.N."/>
            <person name="Hua S.X."/>
        </authorList>
    </citation>
    <scope>NUCLEOTIDE SEQUENCE [LARGE SCALE GENOMIC DNA]</scope>
    <source>
        <strain evidence="1 2">MAFF 305830</strain>
    </source>
</reference>
<gene>
    <name evidence="1" type="ORF">M408DRAFT_125648</name>
</gene>
<evidence type="ECO:0000313" key="1">
    <source>
        <dbReference type="EMBL" id="KIM28950.1"/>
    </source>
</evidence>
<protein>
    <submittedName>
        <fullName evidence="1">Uncharacterized protein</fullName>
    </submittedName>
</protein>
<sequence>MPRNTTTIAFLLEAYNGLHRIGRLPHLLSRRERAYSKGGNRYIIIKNTERFKFEEKIIGYFIVRFSLWGVRRPLDIPACSSLKRCRVDVLHEDQDLFLFRTFTLSTYLGFDP</sequence>
<dbReference type="EMBL" id="KN824290">
    <property type="protein sequence ID" value="KIM28950.1"/>
    <property type="molecule type" value="Genomic_DNA"/>
</dbReference>
<reference evidence="2" key="2">
    <citation type="submission" date="2015-01" db="EMBL/GenBank/DDBJ databases">
        <title>Evolutionary Origins and Diversification of the Mycorrhizal Mutualists.</title>
        <authorList>
            <consortium name="DOE Joint Genome Institute"/>
            <consortium name="Mycorrhizal Genomics Consortium"/>
            <person name="Kohler A."/>
            <person name="Kuo A."/>
            <person name="Nagy L.G."/>
            <person name="Floudas D."/>
            <person name="Copeland A."/>
            <person name="Barry K.W."/>
            <person name="Cichocki N."/>
            <person name="Veneault-Fourrey C."/>
            <person name="LaButti K."/>
            <person name="Lindquist E.A."/>
            <person name="Lipzen A."/>
            <person name="Lundell T."/>
            <person name="Morin E."/>
            <person name="Murat C."/>
            <person name="Riley R."/>
            <person name="Ohm R."/>
            <person name="Sun H."/>
            <person name="Tunlid A."/>
            <person name="Henrissat B."/>
            <person name="Grigoriev I.V."/>
            <person name="Hibbett D.S."/>
            <person name="Martin F."/>
        </authorList>
    </citation>
    <scope>NUCLEOTIDE SEQUENCE [LARGE SCALE GENOMIC DNA]</scope>
    <source>
        <strain evidence="2">MAFF 305830</strain>
    </source>
</reference>
<name>A0A0C3AWP6_SERVB</name>
<evidence type="ECO:0000313" key="2">
    <source>
        <dbReference type="Proteomes" id="UP000054097"/>
    </source>
</evidence>
<dbReference type="AlphaFoldDB" id="A0A0C3AWP6"/>